<dbReference type="Gene3D" id="1.10.357.10">
    <property type="entry name" value="Tetracycline Repressor, domain 2"/>
    <property type="match status" value="1"/>
</dbReference>
<dbReference type="InterPro" id="IPR039532">
    <property type="entry name" value="TetR_C_Firmicutes"/>
</dbReference>
<keyword evidence="3" id="KW-0175">Coiled coil</keyword>
<reference evidence="5 6" key="1">
    <citation type="submission" date="2020-08" db="EMBL/GenBank/DDBJ databases">
        <title>Genome public.</title>
        <authorList>
            <person name="Liu C."/>
            <person name="Sun Q."/>
        </authorList>
    </citation>
    <scope>NUCLEOTIDE SEQUENCE [LARGE SCALE GENOMIC DNA]</scope>
    <source>
        <strain evidence="5 6">BX17</strain>
    </source>
</reference>
<evidence type="ECO:0000256" key="2">
    <source>
        <dbReference type="PROSITE-ProRule" id="PRU00335"/>
    </source>
</evidence>
<dbReference type="PANTHER" id="PTHR43479">
    <property type="entry name" value="ACREF/ENVCD OPERON REPRESSOR-RELATED"/>
    <property type="match status" value="1"/>
</dbReference>
<feature type="DNA-binding region" description="H-T-H motif" evidence="2">
    <location>
        <begin position="31"/>
        <end position="50"/>
    </location>
</feature>
<accession>A0A8I0A9V4</accession>
<dbReference type="RefSeq" id="WP_173768397.1">
    <property type="nucleotide sequence ID" value="NZ_JACOOT010000020.1"/>
</dbReference>
<evidence type="ECO:0000256" key="3">
    <source>
        <dbReference type="SAM" id="Coils"/>
    </source>
</evidence>
<dbReference type="PROSITE" id="PS50977">
    <property type="entry name" value="HTH_TETR_2"/>
    <property type="match status" value="1"/>
</dbReference>
<dbReference type="GO" id="GO:0003677">
    <property type="term" value="F:DNA binding"/>
    <property type="evidence" value="ECO:0007669"/>
    <property type="project" value="UniProtKB-UniRule"/>
</dbReference>
<dbReference type="PANTHER" id="PTHR43479:SF11">
    <property type="entry name" value="ACREF_ENVCD OPERON REPRESSOR-RELATED"/>
    <property type="match status" value="1"/>
</dbReference>
<name>A0A8I0A9V4_9FIRM</name>
<feature type="domain" description="HTH tetR-type" evidence="4">
    <location>
        <begin position="8"/>
        <end position="68"/>
    </location>
</feature>
<keyword evidence="6" id="KW-1185">Reference proteome</keyword>
<organism evidence="5 6">
    <name type="scientific">Blautia segnis</name>
    <dbReference type="NCBI Taxonomy" id="2763030"/>
    <lineage>
        <taxon>Bacteria</taxon>
        <taxon>Bacillati</taxon>
        <taxon>Bacillota</taxon>
        <taxon>Clostridia</taxon>
        <taxon>Lachnospirales</taxon>
        <taxon>Lachnospiraceae</taxon>
        <taxon>Blautia</taxon>
    </lineage>
</organism>
<keyword evidence="1 2" id="KW-0238">DNA-binding</keyword>
<comment type="caution">
    <text evidence="5">The sequence shown here is derived from an EMBL/GenBank/DDBJ whole genome shotgun (WGS) entry which is preliminary data.</text>
</comment>
<dbReference type="Pfam" id="PF14278">
    <property type="entry name" value="TetR_C_8"/>
    <property type="match status" value="1"/>
</dbReference>
<evidence type="ECO:0000313" key="6">
    <source>
        <dbReference type="Proteomes" id="UP000652847"/>
    </source>
</evidence>
<protein>
    <submittedName>
        <fullName evidence="5">TetR/AcrR family transcriptional regulator</fullName>
    </submittedName>
</protein>
<dbReference type="InterPro" id="IPR009057">
    <property type="entry name" value="Homeodomain-like_sf"/>
</dbReference>
<dbReference type="Pfam" id="PF00440">
    <property type="entry name" value="TetR_N"/>
    <property type="match status" value="1"/>
</dbReference>
<dbReference type="InterPro" id="IPR001647">
    <property type="entry name" value="HTH_TetR"/>
</dbReference>
<dbReference type="EMBL" id="JACOOT010000020">
    <property type="protein sequence ID" value="MBC5651234.1"/>
    <property type="molecule type" value="Genomic_DNA"/>
</dbReference>
<proteinExistence type="predicted"/>
<sequence length="165" mass="19412">MNNQEKNTYVRNQILTTLLEMMKTESFNSITISDLVAKADVGRASFYRNYRTKEDVLHEEAERLKKELKTIRKNDNPYDVRLILIRTLDFYKLHTDFYITLYNSGLKQMIQDSIVDESLISDNQPAPLAYTASAFSYLIYGWIIEWIRRGMKETSDELIAMFENS</sequence>
<dbReference type="Proteomes" id="UP000652847">
    <property type="component" value="Unassembled WGS sequence"/>
</dbReference>
<gene>
    <name evidence="5" type="ORF">H8S54_08965</name>
</gene>
<feature type="coiled-coil region" evidence="3">
    <location>
        <begin position="47"/>
        <end position="74"/>
    </location>
</feature>
<dbReference type="SUPFAM" id="SSF46689">
    <property type="entry name" value="Homeodomain-like"/>
    <property type="match status" value="1"/>
</dbReference>
<evidence type="ECO:0000256" key="1">
    <source>
        <dbReference type="ARBA" id="ARBA00023125"/>
    </source>
</evidence>
<evidence type="ECO:0000313" key="5">
    <source>
        <dbReference type="EMBL" id="MBC5651234.1"/>
    </source>
</evidence>
<evidence type="ECO:0000259" key="4">
    <source>
        <dbReference type="PROSITE" id="PS50977"/>
    </source>
</evidence>
<dbReference type="AlphaFoldDB" id="A0A8I0A9V4"/>
<dbReference type="InterPro" id="IPR050624">
    <property type="entry name" value="HTH-type_Tx_Regulator"/>
</dbReference>